<dbReference type="RefSeq" id="WP_217962676.1">
    <property type="nucleotide sequence ID" value="NZ_JAHTBN010000001.1"/>
</dbReference>
<comment type="subcellular location">
    <subcellularLocation>
        <location evidence="1">Cell envelope</location>
    </subcellularLocation>
</comment>
<reference evidence="7" key="1">
    <citation type="journal article" date="2019" name="Int. J. Syst. Evol. Microbiol.">
        <title>The Global Catalogue of Microorganisms (GCM) 10K type strain sequencing project: providing services to taxonomists for standard genome sequencing and annotation.</title>
        <authorList>
            <consortium name="The Broad Institute Genomics Platform"/>
            <consortium name="The Broad Institute Genome Sequencing Center for Infectious Disease"/>
            <person name="Wu L."/>
            <person name="Ma J."/>
        </authorList>
    </citation>
    <scope>NUCLEOTIDE SEQUENCE [LARGE SCALE GENOMIC DNA]</scope>
    <source>
        <strain evidence="7">LMG 24813</strain>
    </source>
</reference>
<dbReference type="PANTHER" id="PTHR42953">
    <property type="entry name" value="HIGH-AFFINITY ZINC UPTAKE SYSTEM PROTEIN ZNUA-RELATED"/>
    <property type="match status" value="1"/>
</dbReference>
<name>A0ABV8NTJ9_9BURK</name>
<evidence type="ECO:0000313" key="7">
    <source>
        <dbReference type="Proteomes" id="UP001595848"/>
    </source>
</evidence>
<evidence type="ECO:0000256" key="1">
    <source>
        <dbReference type="ARBA" id="ARBA00004196"/>
    </source>
</evidence>
<dbReference type="EMBL" id="JBHSBV010000001">
    <property type="protein sequence ID" value="MFC4199641.1"/>
    <property type="molecule type" value="Genomic_DNA"/>
</dbReference>
<dbReference type="InterPro" id="IPR006127">
    <property type="entry name" value="ZnuA-like"/>
</dbReference>
<keyword evidence="3" id="KW-0479">Metal-binding</keyword>
<accession>A0ABV8NTJ9</accession>
<proteinExistence type="predicted"/>
<keyword evidence="7" id="KW-1185">Reference proteome</keyword>
<evidence type="ECO:0000313" key="6">
    <source>
        <dbReference type="EMBL" id="MFC4199641.1"/>
    </source>
</evidence>
<feature type="chain" id="PRO_5046359516" evidence="5">
    <location>
        <begin position="23"/>
        <end position="290"/>
    </location>
</feature>
<evidence type="ECO:0000256" key="4">
    <source>
        <dbReference type="ARBA" id="ARBA00022729"/>
    </source>
</evidence>
<dbReference type="Pfam" id="PF01297">
    <property type="entry name" value="ZnuA"/>
    <property type="match status" value="1"/>
</dbReference>
<comment type="caution">
    <text evidence="6">The sequence shown here is derived from an EMBL/GenBank/DDBJ whole genome shotgun (WGS) entry which is preliminary data.</text>
</comment>
<dbReference type="InterPro" id="IPR050492">
    <property type="entry name" value="Bact_metal-bind_prot9"/>
</dbReference>
<keyword evidence="4 5" id="KW-0732">Signal</keyword>
<gene>
    <name evidence="6" type="ORF">ACFOY1_01630</name>
</gene>
<evidence type="ECO:0000256" key="2">
    <source>
        <dbReference type="ARBA" id="ARBA00022448"/>
    </source>
</evidence>
<evidence type="ECO:0000256" key="5">
    <source>
        <dbReference type="SAM" id="SignalP"/>
    </source>
</evidence>
<protein>
    <submittedName>
        <fullName evidence="6">Metal ABC transporter solute-binding protein, Zn/Mn family</fullName>
    </submittedName>
</protein>
<evidence type="ECO:0000256" key="3">
    <source>
        <dbReference type="ARBA" id="ARBA00022723"/>
    </source>
</evidence>
<feature type="signal peptide" evidence="5">
    <location>
        <begin position="1"/>
        <end position="22"/>
    </location>
</feature>
<dbReference type="Proteomes" id="UP001595848">
    <property type="component" value="Unassembled WGS sequence"/>
</dbReference>
<dbReference type="PANTHER" id="PTHR42953:SF1">
    <property type="entry name" value="METAL-BINDING PROTEIN HI_0362-RELATED"/>
    <property type="match status" value="1"/>
</dbReference>
<sequence length="290" mass="31595">MSRLWLRAAALVLAGLPLLSFGANQPIRIVAAENFYGDIAQQLGGTHVRVTSILSKPDQDPHLFEASVSTAKAMSGAQLVVYNGIDYDPWMDKLLAAARAPGRKAIVAGQLLGRKTGDNPHLWYDPATMPAVARAISAQLDIIDPANRADYSRRLRTVLASLKPMQDKIREIRARYAGAPVTATEPVFGYMAEALGLSMRNTGFQLAVMNDTEPSAAQMAAFENDLANARVKILFYNSQVVDQAAERARRLAQQHHVAVVGVTETQPAGKNYQDWMMAELVATEHALSDK</sequence>
<organism evidence="6 7">
    <name type="scientific">Candidimonas humi</name>
    <dbReference type="NCBI Taxonomy" id="683355"/>
    <lineage>
        <taxon>Bacteria</taxon>
        <taxon>Pseudomonadati</taxon>
        <taxon>Pseudomonadota</taxon>
        <taxon>Betaproteobacteria</taxon>
        <taxon>Burkholderiales</taxon>
        <taxon>Alcaligenaceae</taxon>
        <taxon>Candidimonas</taxon>
    </lineage>
</organism>
<keyword evidence="2" id="KW-0813">Transport</keyword>